<feature type="chain" id="PRO_5023074277" evidence="3">
    <location>
        <begin position="21"/>
        <end position="130"/>
    </location>
</feature>
<protein>
    <submittedName>
        <fullName evidence="5">TonB-dependent receptor</fullName>
    </submittedName>
</protein>
<feature type="domain" description="TonB-dependent receptor plug" evidence="4">
    <location>
        <begin position="45"/>
        <end position="130"/>
    </location>
</feature>
<gene>
    <name evidence="5" type="ORF">FUA24_00130</name>
</gene>
<comment type="subcellular location">
    <subcellularLocation>
        <location evidence="2">Cell outer membrane</location>
        <topology evidence="2">Multi-pass membrane protein</topology>
    </subcellularLocation>
</comment>
<feature type="non-terminal residue" evidence="5">
    <location>
        <position position="130"/>
    </location>
</feature>
<dbReference type="Gene3D" id="2.170.130.10">
    <property type="entry name" value="TonB-dependent receptor, plug domain"/>
    <property type="match status" value="1"/>
</dbReference>
<evidence type="ECO:0000313" key="6">
    <source>
        <dbReference type="Proteomes" id="UP000323930"/>
    </source>
</evidence>
<evidence type="ECO:0000256" key="3">
    <source>
        <dbReference type="SAM" id="SignalP"/>
    </source>
</evidence>
<proteinExistence type="inferred from homology"/>
<dbReference type="OrthoDB" id="9764669at2"/>
<dbReference type="InterPro" id="IPR012910">
    <property type="entry name" value="Plug_dom"/>
</dbReference>
<dbReference type="InterPro" id="IPR037066">
    <property type="entry name" value="Plug_dom_sf"/>
</dbReference>
<dbReference type="RefSeq" id="WP_148539570.1">
    <property type="nucleotide sequence ID" value="NZ_VSDQ01000015.1"/>
</dbReference>
<keyword evidence="5" id="KW-0675">Receptor</keyword>
<evidence type="ECO:0000256" key="2">
    <source>
        <dbReference type="PROSITE-ProRule" id="PRU01360"/>
    </source>
</evidence>
<dbReference type="EMBL" id="VSDQ01000015">
    <property type="protein sequence ID" value="TYA97527.1"/>
    <property type="molecule type" value="Genomic_DNA"/>
</dbReference>
<evidence type="ECO:0000313" key="5">
    <source>
        <dbReference type="EMBL" id="TYA97527.1"/>
    </source>
</evidence>
<keyword evidence="1 3" id="KW-0732">Signal</keyword>
<dbReference type="Proteomes" id="UP000323930">
    <property type="component" value="Unassembled WGS sequence"/>
</dbReference>
<evidence type="ECO:0000259" key="4">
    <source>
        <dbReference type="Pfam" id="PF07715"/>
    </source>
</evidence>
<organism evidence="5 6">
    <name type="scientific">Seonamhaeicola marinus</name>
    <dbReference type="NCBI Taxonomy" id="1912246"/>
    <lineage>
        <taxon>Bacteria</taxon>
        <taxon>Pseudomonadati</taxon>
        <taxon>Bacteroidota</taxon>
        <taxon>Flavobacteriia</taxon>
        <taxon>Flavobacteriales</taxon>
        <taxon>Flavobacteriaceae</taxon>
    </lineage>
</organism>
<dbReference type="PANTHER" id="PTHR30069:SF29">
    <property type="entry name" value="HEMOGLOBIN AND HEMOGLOBIN-HAPTOGLOBIN-BINDING PROTEIN 1-RELATED"/>
    <property type="match status" value="1"/>
</dbReference>
<name>A0A5D0JSK2_9FLAO</name>
<comment type="similarity">
    <text evidence="2">Belongs to the TonB-dependent receptor family.</text>
</comment>
<keyword evidence="6" id="KW-1185">Reference proteome</keyword>
<comment type="caution">
    <text evidence="5">The sequence shown here is derived from an EMBL/GenBank/DDBJ whole genome shotgun (WGS) entry which is preliminary data.</text>
</comment>
<keyword evidence="2" id="KW-0472">Membrane</keyword>
<accession>A0A5D0JSK2</accession>
<keyword evidence="2" id="KW-0813">Transport</keyword>
<keyword evidence="2" id="KW-1134">Transmembrane beta strand</keyword>
<dbReference type="AlphaFoldDB" id="A0A5D0JSK2"/>
<dbReference type="GO" id="GO:0015344">
    <property type="term" value="F:siderophore uptake transmembrane transporter activity"/>
    <property type="evidence" value="ECO:0007669"/>
    <property type="project" value="TreeGrafter"/>
</dbReference>
<dbReference type="Pfam" id="PF07715">
    <property type="entry name" value="Plug"/>
    <property type="match status" value="1"/>
</dbReference>
<dbReference type="PANTHER" id="PTHR30069">
    <property type="entry name" value="TONB-DEPENDENT OUTER MEMBRANE RECEPTOR"/>
    <property type="match status" value="1"/>
</dbReference>
<dbReference type="GO" id="GO:0009279">
    <property type="term" value="C:cell outer membrane"/>
    <property type="evidence" value="ECO:0007669"/>
    <property type="project" value="UniProtKB-SubCell"/>
</dbReference>
<dbReference type="InterPro" id="IPR039426">
    <property type="entry name" value="TonB-dep_rcpt-like"/>
</dbReference>
<sequence>MKTTVVFTAFLALLTVTGFAQQTPQDQKLDTVLIASTRIDLPFKENSRTIEVITATHIKNSAATTVAELLQQVAGVDIRRRGTAGSQADLYIRGGSFDQTLLLIDGIKMDDAQTGHHTMNAALPIEVIER</sequence>
<keyword evidence="2" id="KW-0812">Transmembrane</keyword>
<dbReference type="PROSITE" id="PS52016">
    <property type="entry name" value="TONB_DEPENDENT_REC_3"/>
    <property type="match status" value="1"/>
</dbReference>
<dbReference type="SUPFAM" id="SSF56935">
    <property type="entry name" value="Porins"/>
    <property type="match status" value="1"/>
</dbReference>
<dbReference type="GO" id="GO:0044718">
    <property type="term" value="P:siderophore transmembrane transport"/>
    <property type="evidence" value="ECO:0007669"/>
    <property type="project" value="TreeGrafter"/>
</dbReference>
<feature type="signal peptide" evidence="3">
    <location>
        <begin position="1"/>
        <end position="20"/>
    </location>
</feature>
<evidence type="ECO:0000256" key="1">
    <source>
        <dbReference type="ARBA" id="ARBA00022729"/>
    </source>
</evidence>
<reference evidence="5 6" key="1">
    <citation type="submission" date="2019-08" db="EMBL/GenBank/DDBJ databases">
        <title>Seonamhaeicola sediminis sp. nov., isolated from marine sediment.</title>
        <authorList>
            <person name="Cao W.R."/>
        </authorList>
    </citation>
    <scope>NUCLEOTIDE SEQUENCE [LARGE SCALE GENOMIC DNA]</scope>
    <source>
        <strain evidence="5 6">B011</strain>
    </source>
</reference>
<keyword evidence="2" id="KW-0998">Cell outer membrane</keyword>